<comment type="similarity">
    <text evidence="2 13">Belongs to the type III secretion exporter family.</text>
</comment>
<accession>A0A831WAM1</accession>
<keyword evidence="11 13" id="KW-1006">Bacterial flagellum protein export</keyword>
<evidence type="ECO:0000256" key="9">
    <source>
        <dbReference type="ARBA" id="ARBA00022989"/>
    </source>
</evidence>
<keyword evidence="7 13" id="KW-1005">Bacterial flagellum biogenesis</keyword>
<evidence type="ECO:0000256" key="10">
    <source>
        <dbReference type="ARBA" id="ARBA00023136"/>
    </source>
</evidence>
<feature type="transmembrane region" description="Helical" evidence="13">
    <location>
        <begin position="195"/>
        <end position="215"/>
    </location>
</feature>
<sequence length="386" mass="43105">MAEQDSGQERTEQPTAKKLADARKKGQIARSKELNTTLMLIIAALSFFMVGGYLGNELRIMMQSGLQIERGTLFTTSSMLEAFENNVFQGLKYIAPFLLITVVSAFIGPLVMGGWNFTLSSAKPKFNKLNPASGLKRMFGQQALVELLKSLAKVGLIGLVGTILLWGLADNFLLLSSEPVNQGIIHGGKMMLWEFLAFSTILLLVAGIDVPYQIWTHKKKLRMTRQDIKEEFKQTDGNPEVKGKVRALQREMAQKRMLEDVPEASVILINPTHFSVAIRYKDGQDHSPVVIAKGTDQMAFRIREVAEANSIPLFSAPPLTRALYYSTEIGQPIPTGLFVAVAKVLAYIYRINEQMASRQAPVQQPDDLDIPTEFLDLNRKNNKFER</sequence>
<keyword evidence="15" id="KW-0969">Cilium</keyword>
<evidence type="ECO:0000313" key="15">
    <source>
        <dbReference type="EMBL" id="HEC05330.1"/>
    </source>
</evidence>
<evidence type="ECO:0000256" key="8">
    <source>
        <dbReference type="ARBA" id="ARBA00022927"/>
    </source>
</evidence>
<feature type="transmembrane region" description="Helical" evidence="13">
    <location>
        <begin position="34"/>
        <end position="54"/>
    </location>
</feature>
<dbReference type="PANTHER" id="PTHR30531">
    <property type="entry name" value="FLAGELLAR BIOSYNTHETIC PROTEIN FLHB"/>
    <property type="match status" value="1"/>
</dbReference>
<keyword evidence="6 13" id="KW-0812">Transmembrane</keyword>
<evidence type="ECO:0000256" key="11">
    <source>
        <dbReference type="ARBA" id="ARBA00023225"/>
    </source>
</evidence>
<evidence type="ECO:0000256" key="6">
    <source>
        <dbReference type="ARBA" id="ARBA00022692"/>
    </source>
</evidence>
<evidence type="ECO:0000256" key="5">
    <source>
        <dbReference type="ARBA" id="ARBA00022475"/>
    </source>
</evidence>
<keyword evidence="15" id="KW-0282">Flagellum</keyword>
<dbReference type="Pfam" id="PF01312">
    <property type="entry name" value="Bac_export_2"/>
    <property type="match status" value="1"/>
</dbReference>
<dbReference type="Gene3D" id="3.40.1690.10">
    <property type="entry name" value="secretion proteins EscU"/>
    <property type="match status" value="1"/>
</dbReference>
<dbReference type="InterPro" id="IPR006135">
    <property type="entry name" value="T3SS_substrate_exporter"/>
</dbReference>
<keyword evidence="9 13" id="KW-1133">Transmembrane helix</keyword>
<dbReference type="AlphaFoldDB" id="A0A831WAM1"/>
<proteinExistence type="inferred from homology"/>
<keyword evidence="15" id="KW-0966">Cell projection</keyword>
<name>A0A831WAM1_9GAMM</name>
<evidence type="ECO:0000256" key="1">
    <source>
        <dbReference type="ARBA" id="ARBA00004651"/>
    </source>
</evidence>
<dbReference type="InterPro" id="IPR006136">
    <property type="entry name" value="FlhB"/>
</dbReference>
<dbReference type="Gene3D" id="6.10.250.2080">
    <property type="match status" value="1"/>
</dbReference>
<feature type="transmembrane region" description="Helical" evidence="13">
    <location>
        <begin position="93"/>
        <end position="118"/>
    </location>
</feature>
<dbReference type="EMBL" id="DRLF01000023">
    <property type="protein sequence ID" value="HEC05330.1"/>
    <property type="molecule type" value="Genomic_DNA"/>
</dbReference>
<protein>
    <recommendedName>
        <fullName evidence="3 13">Flagellar biosynthetic protein FlhB</fullName>
    </recommendedName>
</protein>
<keyword evidence="10 13" id="KW-0472">Membrane</keyword>
<dbReference type="Proteomes" id="UP000886339">
    <property type="component" value="Unassembled WGS sequence"/>
</dbReference>
<dbReference type="PRINTS" id="PR00950">
    <property type="entry name" value="TYPE3IMSPROT"/>
</dbReference>
<evidence type="ECO:0000256" key="14">
    <source>
        <dbReference type="SAM" id="MobiDB-lite"/>
    </source>
</evidence>
<feature type="transmembrane region" description="Helical" evidence="13">
    <location>
        <begin position="154"/>
        <end position="175"/>
    </location>
</feature>
<dbReference type="PANTHER" id="PTHR30531:SF12">
    <property type="entry name" value="FLAGELLAR BIOSYNTHETIC PROTEIN FLHB"/>
    <property type="match status" value="1"/>
</dbReference>
<evidence type="ECO:0000256" key="2">
    <source>
        <dbReference type="ARBA" id="ARBA00010690"/>
    </source>
</evidence>
<dbReference type="SUPFAM" id="SSF160544">
    <property type="entry name" value="EscU C-terminal domain-like"/>
    <property type="match status" value="1"/>
</dbReference>
<keyword evidence="8 13" id="KW-0653">Protein transport</keyword>
<gene>
    <name evidence="13 15" type="primary">flhB</name>
    <name evidence="15" type="ORF">ENJ12_00630</name>
</gene>
<comment type="function">
    <text evidence="12 13">Required for formation of the rod structure in the basal body of the flagellar apparatus. Together with FliI and FliH, may constitute the export apparatus of flagellin.</text>
</comment>
<dbReference type="NCBIfam" id="TIGR00328">
    <property type="entry name" value="flhB"/>
    <property type="match status" value="1"/>
</dbReference>
<dbReference type="GO" id="GO:0044780">
    <property type="term" value="P:bacterial-type flagellum assembly"/>
    <property type="evidence" value="ECO:0007669"/>
    <property type="project" value="InterPro"/>
</dbReference>
<evidence type="ECO:0000256" key="7">
    <source>
        <dbReference type="ARBA" id="ARBA00022795"/>
    </source>
</evidence>
<evidence type="ECO:0000256" key="4">
    <source>
        <dbReference type="ARBA" id="ARBA00022448"/>
    </source>
</evidence>
<evidence type="ECO:0000256" key="12">
    <source>
        <dbReference type="ARBA" id="ARBA00025078"/>
    </source>
</evidence>
<evidence type="ECO:0000256" key="13">
    <source>
        <dbReference type="RuleBase" id="RU364091"/>
    </source>
</evidence>
<comment type="caution">
    <text evidence="15">The sequence shown here is derived from an EMBL/GenBank/DDBJ whole genome shotgun (WGS) entry which is preliminary data.</text>
</comment>
<organism evidence="15">
    <name type="scientific">Thiolapillus brandeum</name>
    <dbReference type="NCBI Taxonomy" id="1076588"/>
    <lineage>
        <taxon>Bacteria</taxon>
        <taxon>Pseudomonadati</taxon>
        <taxon>Pseudomonadota</taxon>
        <taxon>Gammaproteobacteria</taxon>
        <taxon>Chromatiales</taxon>
        <taxon>Sedimenticolaceae</taxon>
        <taxon>Thiolapillus</taxon>
    </lineage>
</organism>
<evidence type="ECO:0000256" key="3">
    <source>
        <dbReference type="ARBA" id="ARBA00021622"/>
    </source>
</evidence>
<keyword evidence="4 13" id="KW-0813">Transport</keyword>
<comment type="subcellular location">
    <subcellularLocation>
        <location evidence="1">Cell membrane</location>
        <topology evidence="1">Multi-pass membrane protein</topology>
    </subcellularLocation>
</comment>
<feature type="region of interest" description="Disordered" evidence="14">
    <location>
        <begin position="1"/>
        <end position="24"/>
    </location>
</feature>
<reference evidence="15" key="1">
    <citation type="journal article" date="2020" name="mSystems">
        <title>Genome- and Community-Level Interaction Insights into Carbon Utilization and Element Cycling Functions of Hydrothermarchaeota in Hydrothermal Sediment.</title>
        <authorList>
            <person name="Zhou Z."/>
            <person name="Liu Y."/>
            <person name="Xu W."/>
            <person name="Pan J."/>
            <person name="Luo Z.H."/>
            <person name="Li M."/>
        </authorList>
    </citation>
    <scope>NUCLEOTIDE SEQUENCE [LARGE SCALE GENOMIC DNA]</scope>
    <source>
        <strain evidence="15">HyVt-458</strain>
    </source>
</reference>
<dbReference type="InterPro" id="IPR029025">
    <property type="entry name" value="T3SS_substrate_exporter_C"/>
</dbReference>
<dbReference type="GO" id="GO:0009306">
    <property type="term" value="P:protein secretion"/>
    <property type="evidence" value="ECO:0007669"/>
    <property type="project" value="InterPro"/>
</dbReference>
<dbReference type="GO" id="GO:0005886">
    <property type="term" value="C:plasma membrane"/>
    <property type="evidence" value="ECO:0007669"/>
    <property type="project" value="UniProtKB-SubCell"/>
</dbReference>
<keyword evidence="5 13" id="KW-1003">Cell membrane</keyword>